<dbReference type="RefSeq" id="WP_055087061.1">
    <property type="nucleotide sequence ID" value="NZ_CXSU01000012.1"/>
</dbReference>
<name>A0A0M6YLW3_9RHOB</name>
<organism evidence="1 2">
    <name type="scientific">Jannaschia donghaensis</name>
    <dbReference type="NCBI Taxonomy" id="420998"/>
    <lineage>
        <taxon>Bacteria</taxon>
        <taxon>Pseudomonadati</taxon>
        <taxon>Pseudomonadota</taxon>
        <taxon>Alphaproteobacteria</taxon>
        <taxon>Rhodobacterales</taxon>
        <taxon>Roseobacteraceae</taxon>
        <taxon>Jannaschia</taxon>
    </lineage>
</organism>
<proteinExistence type="predicted"/>
<evidence type="ECO:0000313" key="1">
    <source>
        <dbReference type="EMBL" id="CTQ51351.1"/>
    </source>
</evidence>
<dbReference type="AlphaFoldDB" id="A0A0M6YLW3"/>
<evidence type="ECO:0008006" key="3">
    <source>
        <dbReference type="Google" id="ProtNLM"/>
    </source>
</evidence>
<gene>
    <name evidence="1" type="ORF">JDO7802_03390</name>
</gene>
<dbReference type="Proteomes" id="UP000049222">
    <property type="component" value="Unassembled WGS sequence"/>
</dbReference>
<evidence type="ECO:0000313" key="2">
    <source>
        <dbReference type="Proteomes" id="UP000049222"/>
    </source>
</evidence>
<accession>A0A0M6YLW3</accession>
<protein>
    <recommendedName>
        <fullName evidence="3">DUF2867 domain-containing protein</fullName>
    </recommendedName>
</protein>
<reference evidence="1 2" key="1">
    <citation type="submission" date="2015-07" db="EMBL/GenBank/DDBJ databases">
        <authorList>
            <person name="Noorani M."/>
        </authorList>
    </citation>
    <scope>NUCLEOTIDE SEQUENCE [LARGE SCALE GENOMIC DNA]</scope>
    <source>
        <strain evidence="1 2">CECT 7802</strain>
    </source>
</reference>
<sequence length="169" mass="18782">MVDSDTVHGRLRKTDLPDWSLIARAADVPGTYTDCYTLDIARTVRLEAFIAAFYATRLFRAERGVLRLALWRKITDEDVARLADNQSDRFAAWSVSGRSANQIWLTDLGGYTMSWLAVVSLERGTRLHFGSVVVARNGHLPIAARALLPLHQIYAQALLRAAGRSLLSA</sequence>
<dbReference type="STRING" id="420998.JDO7802_03390"/>
<dbReference type="OrthoDB" id="7406076at2"/>
<dbReference type="EMBL" id="CXSU01000012">
    <property type="protein sequence ID" value="CTQ51351.1"/>
    <property type="molecule type" value="Genomic_DNA"/>
</dbReference>
<keyword evidence="2" id="KW-1185">Reference proteome</keyword>